<evidence type="ECO:0000259" key="8">
    <source>
        <dbReference type="PROSITE" id="PS50045"/>
    </source>
</evidence>
<evidence type="ECO:0000259" key="9">
    <source>
        <dbReference type="PROSITE" id="PS50110"/>
    </source>
</evidence>
<organism evidence="10 11">
    <name type="scientific">Cognatiyoonia koreensis</name>
    <dbReference type="NCBI Taxonomy" id="364200"/>
    <lineage>
        <taxon>Bacteria</taxon>
        <taxon>Pseudomonadati</taxon>
        <taxon>Pseudomonadota</taxon>
        <taxon>Alphaproteobacteria</taxon>
        <taxon>Rhodobacterales</taxon>
        <taxon>Paracoccaceae</taxon>
        <taxon>Cognatiyoonia</taxon>
    </lineage>
</organism>
<dbReference type="InterPro" id="IPR002078">
    <property type="entry name" value="Sigma_54_int"/>
</dbReference>
<dbReference type="GO" id="GO:0043565">
    <property type="term" value="F:sequence-specific DNA binding"/>
    <property type="evidence" value="ECO:0007669"/>
    <property type="project" value="InterPro"/>
</dbReference>
<proteinExistence type="predicted"/>
<evidence type="ECO:0000256" key="7">
    <source>
        <dbReference type="PROSITE-ProRule" id="PRU00169"/>
    </source>
</evidence>
<evidence type="ECO:0000256" key="6">
    <source>
        <dbReference type="ARBA" id="ARBA00023163"/>
    </source>
</evidence>
<sequence>MTSSVLLVDDDREVREALGQTLELADLCPILAGSFVEAKDHINKSFAGVIVTDLRMPGRDGFHLLEHARTVDPELPVILLTGEADVPIAVRAMAEGAHAFLEKPCAPQDLIAAVEQALGQRGSVLEARRRKLQLESGDAAARMLYGVSDLAEELRSRVRAVAKTTAEVLVTGEAGVGTPKIAEVIHLLSPVSRHPFVKRASGALDVDAIRAALDEARAGSLFLDEVGTLPSATQFALLDALEAGGTARIIAATTTPLEKIVAEGRFSADLFYRLDLMRVRIPALRERPSDIPVLFERYLAQACEQAALPVPPVSPEMVASLMAQDWPGNARGLMSAAMRYALGVGEPFDAAELGLTEQLGQVEKSLLIAALQKNQGRAGETAAALKLPRKTFYDKLARHGIKAEDYRNTKLPVDPS</sequence>
<evidence type="ECO:0000256" key="1">
    <source>
        <dbReference type="ARBA" id="ARBA00022553"/>
    </source>
</evidence>
<evidence type="ECO:0000313" key="10">
    <source>
        <dbReference type="EMBL" id="SEW16731.1"/>
    </source>
</evidence>
<dbReference type="Gene3D" id="3.40.50.2300">
    <property type="match status" value="1"/>
</dbReference>
<dbReference type="SUPFAM" id="SSF52540">
    <property type="entry name" value="P-loop containing nucleoside triphosphate hydrolases"/>
    <property type="match status" value="1"/>
</dbReference>
<dbReference type="GO" id="GO:0006355">
    <property type="term" value="P:regulation of DNA-templated transcription"/>
    <property type="evidence" value="ECO:0007669"/>
    <property type="project" value="InterPro"/>
</dbReference>
<keyword evidence="2" id="KW-0547">Nucleotide-binding</keyword>
<keyword evidence="6" id="KW-0804">Transcription</keyword>
<dbReference type="Proteomes" id="UP000199167">
    <property type="component" value="Unassembled WGS sequence"/>
</dbReference>
<dbReference type="Pfam" id="PF14532">
    <property type="entry name" value="Sigma54_activ_2"/>
    <property type="match status" value="1"/>
</dbReference>
<feature type="modified residue" description="4-aspartylphosphate" evidence="7">
    <location>
        <position position="53"/>
    </location>
</feature>
<evidence type="ECO:0000313" key="11">
    <source>
        <dbReference type="Proteomes" id="UP000199167"/>
    </source>
</evidence>
<dbReference type="PANTHER" id="PTHR32071">
    <property type="entry name" value="TRANSCRIPTIONAL REGULATORY PROTEIN"/>
    <property type="match status" value="1"/>
</dbReference>
<dbReference type="Gene3D" id="1.10.10.60">
    <property type="entry name" value="Homeodomain-like"/>
    <property type="match status" value="1"/>
</dbReference>
<dbReference type="SUPFAM" id="SSF46689">
    <property type="entry name" value="Homeodomain-like"/>
    <property type="match status" value="1"/>
</dbReference>
<evidence type="ECO:0000256" key="5">
    <source>
        <dbReference type="ARBA" id="ARBA00023015"/>
    </source>
</evidence>
<dbReference type="PROSITE" id="PS50110">
    <property type="entry name" value="RESPONSE_REGULATORY"/>
    <property type="match status" value="1"/>
</dbReference>
<dbReference type="InterPro" id="IPR058031">
    <property type="entry name" value="AAA_lid_NorR"/>
</dbReference>
<keyword evidence="5" id="KW-0805">Transcription regulation</keyword>
<keyword evidence="4" id="KW-0902">Two-component regulatory system</keyword>
<feature type="domain" description="Response regulatory" evidence="9">
    <location>
        <begin position="4"/>
        <end position="118"/>
    </location>
</feature>
<dbReference type="RefSeq" id="WP_089991896.1">
    <property type="nucleotide sequence ID" value="NZ_FOIZ01000001.1"/>
</dbReference>
<dbReference type="InterPro" id="IPR001789">
    <property type="entry name" value="Sig_transdc_resp-reg_receiver"/>
</dbReference>
<dbReference type="OrthoDB" id="9802388at2"/>
<dbReference type="SMART" id="SM00448">
    <property type="entry name" value="REC"/>
    <property type="match status" value="1"/>
</dbReference>
<keyword evidence="1 7" id="KW-0597">Phosphoprotein</keyword>
<name>A0A1I0PQU0_9RHOB</name>
<dbReference type="EMBL" id="FOIZ01000001">
    <property type="protein sequence ID" value="SEW16731.1"/>
    <property type="molecule type" value="Genomic_DNA"/>
</dbReference>
<dbReference type="InterPro" id="IPR002197">
    <property type="entry name" value="HTH_Fis"/>
</dbReference>
<dbReference type="Pfam" id="PF00072">
    <property type="entry name" value="Response_reg"/>
    <property type="match status" value="1"/>
</dbReference>
<evidence type="ECO:0000256" key="3">
    <source>
        <dbReference type="ARBA" id="ARBA00022840"/>
    </source>
</evidence>
<reference evidence="10 11" key="1">
    <citation type="submission" date="2016-10" db="EMBL/GenBank/DDBJ databases">
        <authorList>
            <person name="de Groot N.N."/>
        </authorList>
    </citation>
    <scope>NUCLEOTIDE SEQUENCE [LARGE SCALE GENOMIC DNA]</scope>
    <source>
        <strain evidence="10 11">DSM 17925</strain>
    </source>
</reference>
<dbReference type="PROSITE" id="PS50045">
    <property type="entry name" value="SIGMA54_INTERACT_4"/>
    <property type="match status" value="1"/>
</dbReference>
<keyword evidence="3" id="KW-0067">ATP-binding</keyword>
<gene>
    <name evidence="10" type="ORF">SAMN04488515_1368</name>
</gene>
<protein>
    <submittedName>
        <fullName evidence="10">Two-component system, NtrC family, C4-dicarboxylate transport response regulator DctD</fullName>
    </submittedName>
</protein>
<dbReference type="STRING" id="364200.SAMN04488515_1368"/>
<dbReference type="GO" id="GO:0000160">
    <property type="term" value="P:phosphorelay signal transduction system"/>
    <property type="evidence" value="ECO:0007669"/>
    <property type="project" value="UniProtKB-KW"/>
</dbReference>
<dbReference type="Pfam" id="PF25601">
    <property type="entry name" value="AAA_lid_14"/>
    <property type="match status" value="1"/>
</dbReference>
<dbReference type="InterPro" id="IPR009057">
    <property type="entry name" value="Homeodomain-like_sf"/>
</dbReference>
<evidence type="ECO:0000256" key="2">
    <source>
        <dbReference type="ARBA" id="ARBA00022741"/>
    </source>
</evidence>
<dbReference type="InterPro" id="IPR027417">
    <property type="entry name" value="P-loop_NTPase"/>
</dbReference>
<evidence type="ECO:0000256" key="4">
    <source>
        <dbReference type="ARBA" id="ARBA00023012"/>
    </source>
</evidence>
<dbReference type="CDD" id="cd00009">
    <property type="entry name" value="AAA"/>
    <property type="match status" value="1"/>
</dbReference>
<dbReference type="PANTHER" id="PTHR32071:SF29">
    <property type="entry name" value="PHOSPHOGLYCERATE TRANSPORT SYSTEM TRANSCRIPTIONAL REGULATORY PROTEIN PGTA"/>
    <property type="match status" value="1"/>
</dbReference>
<keyword evidence="11" id="KW-1185">Reference proteome</keyword>
<dbReference type="FunFam" id="3.40.50.2300:FF:000018">
    <property type="entry name" value="DNA-binding transcriptional regulator NtrC"/>
    <property type="match status" value="1"/>
</dbReference>
<accession>A0A1I0PQU0</accession>
<dbReference type="GO" id="GO:0005524">
    <property type="term" value="F:ATP binding"/>
    <property type="evidence" value="ECO:0007669"/>
    <property type="project" value="UniProtKB-KW"/>
</dbReference>
<dbReference type="InterPro" id="IPR011006">
    <property type="entry name" value="CheY-like_superfamily"/>
</dbReference>
<dbReference type="Gene3D" id="1.10.8.60">
    <property type="match status" value="1"/>
</dbReference>
<dbReference type="Pfam" id="PF02954">
    <property type="entry name" value="HTH_8"/>
    <property type="match status" value="1"/>
</dbReference>
<dbReference type="SUPFAM" id="SSF52172">
    <property type="entry name" value="CheY-like"/>
    <property type="match status" value="1"/>
</dbReference>
<feature type="domain" description="Sigma-54 factor interaction" evidence="8">
    <location>
        <begin position="144"/>
        <end position="342"/>
    </location>
</feature>
<dbReference type="Gene3D" id="3.40.50.300">
    <property type="entry name" value="P-loop containing nucleotide triphosphate hydrolases"/>
    <property type="match status" value="1"/>
</dbReference>
<dbReference type="AlphaFoldDB" id="A0A1I0PQU0"/>